<feature type="region of interest" description="Disordered" evidence="1">
    <location>
        <begin position="97"/>
        <end position="145"/>
    </location>
</feature>
<feature type="compositionally biased region" description="Low complexity" evidence="1">
    <location>
        <begin position="100"/>
        <end position="136"/>
    </location>
</feature>
<accession>A0A484B263</accession>
<evidence type="ECO:0000256" key="1">
    <source>
        <dbReference type="SAM" id="MobiDB-lite"/>
    </source>
</evidence>
<reference evidence="2 3" key="1">
    <citation type="journal article" date="2019" name="J. Hered.">
        <title>An Improved Genome Assembly for Drosophila navojoa, the Basal Species in the mojavensis Cluster.</title>
        <authorList>
            <person name="Vanderlinde T."/>
            <person name="Dupim E.G."/>
            <person name="Nazario-Yepiz N.O."/>
            <person name="Carvalho A.B."/>
        </authorList>
    </citation>
    <scope>NUCLEOTIDE SEQUENCE [LARGE SCALE GENOMIC DNA]</scope>
    <source>
        <strain evidence="2">Navoj_Jal97</strain>
        <tissue evidence="2">Whole organism</tissue>
    </source>
</reference>
<name>A0A484B263_DRONA</name>
<comment type="caution">
    <text evidence="2">The sequence shown here is derived from an EMBL/GenBank/DDBJ whole genome shotgun (WGS) entry which is preliminary data.</text>
</comment>
<dbReference type="AlphaFoldDB" id="A0A484B263"/>
<proteinExistence type="predicted"/>
<dbReference type="OMA" id="ISTNCQG"/>
<feature type="region of interest" description="Disordered" evidence="1">
    <location>
        <begin position="171"/>
        <end position="197"/>
    </location>
</feature>
<protein>
    <recommendedName>
        <fullName evidence="4">Ecdysone receptor</fullName>
    </recommendedName>
</protein>
<evidence type="ECO:0000313" key="2">
    <source>
        <dbReference type="EMBL" id="TDG42818.1"/>
    </source>
</evidence>
<gene>
    <name evidence="2" type="ORF">AWZ03_010765</name>
</gene>
<keyword evidence="3" id="KW-1185">Reference proteome</keyword>
<dbReference type="EMBL" id="LSRL02000196">
    <property type="protein sequence ID" value="TDG42818.1"/>
    <property type="molecule type" value="Genomic_DNA"/>
</dbReference>
<dbReference type="OrthoDB" id="5837785at2759"/>
<organism evidence="2 3">
    <name type="scientific">Drosophila navojoa</name>
    <name type="common">Fruit fly</name>
    <dbReference type="NCBI Taxonomy" id="7232"/>
    <lineage>
        <taxon>Eukaryota</taxon>
        <taxon>Metazoa</taxon>
        <taxon>Ecdysozoa</taxon>
        <taxon>Arthropoda</taxon>
        <taxon>Hexapoda</taxon>
        <taxon>Insecta</taxon>
        <taxon>Pterygota</taxon>
        <taxon>Neoptera</taxon>
        <taxon>Endopterygota</taxon>
        <taxon>Diptera</taxon>
        <taxon>Brachycera</taxon>
        <taxon>Muscomorpha</taxon>
        <taxon>Ephydroidea</taxon>
        <taxon>Drosophilidae</taxon>
        <taxon>Drosophila</taxon>
    </lineage>
</organism>
<evidence type="ECO:0008006" key="4">
    <source>
        <dbReference type="Google" id="ProtNLM"/>
    </source>
</evidence>
<sequence length="258" mass="26204">MMKRRWSNNGGFLRIHEESSSEVTSSSNGLVLSSGLSMSPSPLDSPDYGDQGSWLCGNDAGQHYGNTLGHATAQQQSVITLAMHGCSSTLPAQTTIIPINNNNNNNNSNSSSNNNNNNSNSNNNNNNNNNSSNNSNGYVPGATNLGSLTNGGHMVGSLVSSMQQLQQNGHSLINSTTPTPGLHMQQSGINGSGGGPASVGGMSSIGLGLSALHHTNGNSNGLGSNPGNGAAVGVMGVPMGMAMQHTPRSDSANSISSG</sequence>
<dbReference type="Proteomes" id="UP000295192">
    <property type="component" value="Unassembled WGS sequence"/>
</dbReference>
<evidence type="ECO:0000313" key="3">
    <source>
        <dbReference type="Proteomes" id="UP000295192"/>
    </source>
</evidence>